<gene>
    <name evidence="1" type="ORF">GCM10008957_34590</name>
</gene>
<reference evidence="1" key="1">
    <citation type="journal article" date="2014" name="Int. J. Syst. Evol. Microbiol.">
        <title>Complete genome sequence of Corynebacterium casei LMG S-19264T (=DSM 44701T), isolated from a smear-ripened cheese.</title>
        <authorList>
            <consortium name="US DOE Joint Genome Institute (JGI-PGF)"/>
            <person name="Walter F."/>
            <person name="Albersmeier A."/>
            <person name="Kalinowski J."/>
            <person name="Ruckert C."/>
        </authorList>
    </citation>
    <scope>NUCLEOTIDE SEQUENCE</scope>
    <source>
        <strain evidence="1">JCM 31311</strain>
    </source>
</reference>
<evidence type="ECO:0000313" key="2">
    <source>
        <dbReference type="Proteomes" id="UP000603865"/>
    </source>
</evidence>
<dbReference type="EMBL" id="BMQL01000022">
    <property type="protein sequence ID" value="GGR19002.1"/>
    <property type="molecule type" value="Genomic_DNA"/>
</dbReference>
<reference evidence="1" key="2">
    <citation type="submission" date="2020-09" db="EMBL/GenBank/DDBJ databases">
        <authorList>
            <person name="Sun Q."/>
            <person name="Ohkuma M."/>
        </authorList>
    </citation>
    <scope>NUCLEOTIDE SEQUENCE</scope>
    <source>
        <strain evidence="1">JCM 31311</strain>
    </source>
</reference>
<keyword evidence="2" id="KW-1185">Reference proteome</keyword>
<protein>
    <submittedName>
        <fullName evidence="1">Uncharacterized protein</fullName>
    </submittedName>
</protein>
<sequence length="124" mass="13774">MLALTATAGMLLAGASPVPRPPPPIYCPVVMYQDYYFALSYYVVPALSPDCPPGGVGRLRKSSTLNQKAQGAHYQPIRPQSGAWTVTVFGDDVPRSERFTNVFSTWEWQYVEADGKHWHTADVR</sequence>
<accession>A0A918FBJ3</accession>
<organism evidence="1 2">
    <name type="scientific">Deinococcus ruber</name>
    <dbReference type="NCBI Taxonomy" id="1848197"/>
    <lineage>
        <taxon>Bacteria</taxon>
        <taxon>Thermotogati</taxon>
        <taxon>Deinococcota</taxon>
        <taxon>Deinococci</taxon>
        <taxon>Deinococcales</taxon>
        <taxon>Deinococcaceae</taxon>
        <taxon>Deinococcus</taxon>
    </lineage>
</organism>
<dbReference type="Proteomes" id="UP000603865">
    <property type="component" value="Unassembled WGS sequence"/>
</dbReference>
<name>A0A918FBJ3_9DEIO</name>
<dbReference type="AlphaFoldDB" id="A0A918FBJ3"/>
<comment type="caution">
    <text evidence="1">The sequence shown here is derived from an EMBL/GenBank/DDBJ whole genome shotgun (WGS) entry which is preliminary data.</text>
</comment>
<evidence type="ECO:0000313" key="1">
    <source>
        <dbReference type="EMBL" id="GGR19002.1"/>
    </source>
</evidence>
<proteinExistence type="predicted"/>